<reference evidence="2 3" key="1">
    <citation type="submission" date="2019-08" db="EMBL/GenBank/DDBJ databases">
        <title>In-depth cultivation of the pig gut microbiome towards novel bacterial diversity and tailored functional studies.</title>
        <authorList>
            <person name="Wylensek D."/>
            <person name="Hitch T.C.A."/>
            <person name="Clavel T."/>
        </authorList>
    </citation>
    <scope>NUCLEOTIDE SEQUENCE [LARGE SCALE GENOMIC DNA]</scope>
    <source>
        <strain evidence="2 3">WCA-389-WT-23D1</strain>
    </source>
</reference>
<dbReference type="PANTHER" id="PTHR32309:SF13">
    <property type="entry name" value="FERRIC ENTEROBACTIN TRANSPORT PROTEIN FEPE"/>
    <property type="match status" value="1"/>
</dbReference>
<dbReference type="Proteomes" id="UP000429958">
    <property type="component" value="Unassembled WGS sequence"/>
</dbReference>
<dbReference type="EMBL" id="VUMD01000007">
    <property type="protein sequence ID" value="MSS36783.1"/>
    <property type="molecule type" value="Genomic_DNA"/>
</dbReference>
<dbReference type="GO" id="GO:0005886">
    <property type="term" value="C:plasma membrane"/>
    <property type="evidence" value="ECO:0007669"/>
    <property type="project" value="TreeGrafter"/>
</dbReference>
<keyword evidence="1" id="KW-1133">Transmembrane helix</keyword>
<proteinExistence type="predicted"/>
<name>A0A7X2NL33_9CLOT</name>
<accession>A0A7X2NL33</accession>
<feature type="transmembrane region" description="Helical" evidence="1">
    <location>
        <begin position="282"/>
        <end position="305"/>
    </location>
</feature>
<gene>
    <name evidence="2" type="ORF">FYJ39_09415</name>
</gene>
<keyword evidence="1" id="KW-0812">Transmembrane</keyword>
<protein>
    <recommendedName>
        <fullName evidence="4">Chain length determinant protein</fullName>
    </recommendedName>
</protein>
<dbReference type="InterPro" id="IPR050445">
    <property type="entry name" value="Bact_polysacc_biosynth/exp"/>
</dbReference>
<evidence type="ECO:0008006" key="4">
    <source>
        <dbReference type="Google" id="ProtNLM"/>
    </source>
</evidence>
<sequence>MGNQDYEQEIDLKELMFAVFHKWRGIILTAVIFGILFGGYKLAVGLTSKEDTETVQQAQEDYNDSLETYKYTLLLYERELDTLRTQIKNQEDYLSNSIIMRLSPYHKNVASADVFVKAIPQDAMEDGQMLTFDPADSILRAYESLISSAALEKIEGIDTEGAYLRELVTTAVDYEGNMLTIQTTYTDAQGAKALRDALLEKLQDREAELQTDFGKHTISFVNKTVSVITDSGLYDFQQRASNMLTTLQKSFNDKKEALKNMKEPVAPSAISTTVNLKSSVKYGVLGGGIGAFLSIFCICIVFLMSDKLKSEREIKNRFSLKILGVFAQVPKKKVFSRVDRWLDRMEGKSSKKPAEVYEIMAVNVRNYMTEGQDIMILGSVSMEKMAAIAEELKTRVSGAEIHIGQDVGISAETLRLLPEAGQIILVEERGVSKNWEIQNQIEVIKSLDKSIIGCVVL</sequence>
<dbReference type="RefSeq" id="WP_154472224.1">
    <property type="nucleotide sequence ID" value="NZ_VUMD01000007.1"/>
</dbReference>
<keyword evidence="3" id="KW-1185">Reference proteome</keyword>
<evidence type="ECO:0000256" key="1">
    <source>
        <dbReference type="SAM" id="Phobius"/>
    </source>
</evidence>
<dbReference type="GO" id="GO:0004713">
    <property type="term" value="F:protein tyrosine kinase activity"/>
    <property type="evidence" value="ECO:0007669"/>
    <property type="project" value="TreeGrafter"/>
</dbReference>
<evidence type="ECO:0000313" key="2">
    <source>
        <dbReference type="EMBL" id="MSS36783.1"/>
    </source>
</evidence>
<feature type="transmembrane region" description="Helical" evidence="1">
    <location>
        <begin position="23"/>
        <end position="43"/>
    </location>
</feature>
<dbReference type="AlphaFoldDB" id="A0A7X2NL33"/>
<comment type="caution">
    <text evidence="2">The sequence shown here is derived from an EMBL/GenBank/DDBJ whole genome shotgun (WGS) entry which is preliminary data.</text>
</comment>
<evidence type="ECO:0000313" key="3">
    <source>
        <dbReference type="Proteomes" id="UP000429958"/>
    </source>
</evidence>
<organism evidence="2 3">
    <name type="scientific">Clostridium porci</name>
    <dbReference type="NCBI Taxonomy" id="2605778"/>
    <lineage>
        <taxon>Bacteria</taxon>
        <taxon>Bacillati</taxon>
        <taxon>Bacillota</taxon>
        <taxon>Clostridia</taxon>
        <taxon>Eubacteriales</taxon>
        <taxon>Clostridiaceae</taxon>
        <taxon>Clostridium</taxon>
    </lineage>
</organism>
<dbReference type="PANTHER" id="PTHR32309">
    <property type="entry name" value="TYROSINE-PROTEIN KINASE"/>
    <property type="match status" value="1"/>
</dbReference>
<keyword evidence="1" id="KW-0472">Membrane</keyword>